<sequence>MRPARLALPAIASALTVLLSPATAVSATEPTSSDINYTATYTPLEQAGSLAAEAQGAAGDAARASNPRPPGGGDFNYHDVTHDECVRHGNSAGKPEWVKNHFALCRRGTVQVVGIDQRTGTPVGTLTYVETIIGYAYQGERSISFDQYFEDIQTTGTIKDSTTFLINRWNQSSGTGPILHKGQKHGGVTQISGGFRGEVGAAQEDASIKGWKRESMELLTFDEDAASGTGRDKVHKFDFVPATFFISQDKKNVQLPEPKISVRFDSASYEKYKKGSIFTNTRSTLTYDRSNAAVNETAQHIYDAQNHPENTVPAKTGKKIPGAPAAKPLHRIFYDTTLRRQNRDTARAVCQANWPNYSSQSKDCDEYPFATTKEGAYKAQGNFSARALDKTDNQKAGSQLSAWYNDARILDGDAFYVQVK</sequence>
<feature type="signal peptide" evidence="2">
    <location>
        <begin position="1"/>
        <end position="27"/>
    </location>
</feature>
<gene>
    <name evidence="4" type="ORF">SSEG_02313</name>
</gene>
<evidence type="ECO:0000313" key="5">
    <source>
        <dbReference type="Proteomes" id="UP000002785"/>
    </source>
</evidence>
<dbReference type="eggNOG" id="ENOG5033WW9">
    <property type="taxonomic scope" value="Bacteria"/>
</dbReference>
<keyword evidence="2" id="KW-0732">Signal</keyword>
<reference evidence="4" key="1">
    <citation type="submission" date="2009-10" db="EMBL/GenBank/DDBJ databases">
        <title>The genome sequence of Streptomyces sviceus strain ATCC 29083.</title>
        <authorList>
            <consortium name="The Broad Institute Genome Sequencing Platform"/>
            <consortium name="Broad Institute Microbial Sequencing Center"/>
            <person name="Fischbach M."/>
            <person name="Godfrey P."/>
            <person name="Ward D."/>
            <person name="Young S."/>
            <person name="Zeng Q."/>
            <person name="Koehrsen M."/>
            <person name="Alvarado L."/>
            <person name="Berlin A.M."/>
            <person name="Bochicchio J."/>
            <person name="Borenstein D."/>
            <person name="Chapman S.B."/>
            <person name="Chen Z."/>
            <person name="Engels R."/>
            <person name="Freedman E."/>
            <person name="Gellesch M."/>
            <person name="Goldberg J."/>
            <person name="Griggs A."/>
            <person name="Gujja S."/>
            <person name="Heilman E.R."/>
            <person name="Heiman D.I."/>
            <person name="Hepburn T.A."/>
            <person name="Howarth C."/>
            <person name="Jen D."/>
            <person name="Larson L."/>
            <person name="Lewis B."/>
            <person name="Mehta T."/>
            <person name="Park D."/>
            <person name="Pearson M."/>
            <person name="Richards J."/>
            <person name="Roberts A."/>
            <person name="Saif S."/>
            <person name="Shea T.D."/>
            <person name="Shenoy N."/>
            <person name="Sisk P."/>
            <person name="Stolte C."/>
            <person name="Sykes S.N."/>
            <person name="Thomson T."/>
            <person name="Walk T."/>
            <person name="White J."/>
            <person name="Yandava C."/>
            <person name="Straight P."/>
            <person name="Clardy J."/>
            <person name="Hung D."/>
            <person name="Kolter R."/>
            <person name="Mekalanos J."/>
            <person name="Walker S."/>
            <person name="Walsh C.T."/>
            <person name="Wieland-Brown L.C."/>
            <person name="Haas B."/>
            <person name="Nusbaum C."/>
            <person name="Birren B."/>
        </authorList>
    </citation>
    <scope>NUCLEOTIDE SEQUENCE [LARGE SCALE GENOMIC DNA]</scope>
    <source>
        <strain evidence="4">ATCC 29083</strain>
    </source>
</reference>
<feature type="domain" description="Deoxyribonuclease NucA/NucB" evidence="3">
    <location>
        <begin position="337"/>
        <end position="417"/>
    </location>
</feature>
<feature type="chain" id="PRO_5002832058" description="Deoxyribonuclease NucA/NucB domain-containing protein" evidence="2">
    <location>
        <begin position="28"/>
        <end position="420"/>
    </location>
</feature>
<evidence type="ECO:0000256" key="2">
    <source>
        <dbReference type="SAM" id="SignalP"/>
    </source>
</evidence>
<keyword evidence="5" id="KW-1185">Reference proteome</keyword>
<dbReference type="InterPro" id="IPR029476">
    <property type="entry name" value="DNase_NucA_NucB"/>
</dbReference>
<evidence type="ECO:0000256" key="1">
    <source>
        <dbReference type="SAM" id="MobiDB-lite"/>
    </source>
</evidence>
<dbReference type="HOGENOM" id="CLU_683193_0_0_11"/>
<dbReference type="AlphaFoldDB" id="B5HSC8"/>
<organism evidence="4 5">
    <name type="scientific">Streptomyces sviceus (strain ATCC 29083 / DSM 924 / JCM 4929 / NBRC 13980 / NCIMB 11184 / NRRL 5439 / UC 5370)</name>
    <dbReference type="NCBI Taxonomy" id="463191"/>
    <lineage>
        <taxon>Bacteria</taxon>
        <taxon>Bacillati</taxon>
        <taxon>Actinomycetota</taxon>
        <taxon>Actinomycetes</taxon>
        <taxon>Kitasatosporales</taxon>
        <taxon>Streptomycetaceae</taxon>
        <taxon>Streptomyces</taxon>
    </lineage>
</organism>
<dbReference type="Proteomes" id="UP000002785">
    <property type="component" value="Chromosome"/>
</dbReference>
<dbReference type="EMBL" id="CM000951">
    <property type="protein sequence ID" value="EDY55733.1"/>
    <property type="molecule type" value="Genomic_DNA"/>
</dbReference>
<accession>B5HSC8</accession>
<proteinExistence type="predicted"/>
<dbReference type="Pfam" id="PF14040">
    <property type="entry name" value="DNase_NucA_NucB"/>
    <property type="match status" value="1"/>
</dbReference>
<feature type="region of interest" description="Disordered" evidence="1">
    <location>
        <begin position="52"/>
        <end position="72"/>
    </location>
</feature>
<evidence type="ECO:0000313" key="4">
    <source>
        <dbReference type="EMBL" id="EDY55733.1"/>
    </source>
</evidence>
<feature type="compositionally biased region" description="Low complexity" evidence="1">
    <location>
        <begin position="52"/>
        <end position="64"/>
    </location>
</feature>
<evidence type="ECO:0000259" key="3">
    <source>
        <dbReference type="Pfam" id="PF14040"/>
    </source>
</evidence>
<name>B5HSC8_STRX2</name>
<protein>
    <recommendedName>
        <fullName evidence="3">Deoxyribonuclease NucA/NucB domain-containing protein</fullName>
    </recommendedName>
</protein>